<reference evidence="3 4" key="1">
    <citation type="submission" date="2017-10" db="EMBL/GenBank/DDBJ databases">
        <title>Sequencing the genomes of 1000 actinobacteria strains.</title>
        <authorList>
            <person name="Klenk H.-P."/>
        </authorList>
    </citation>
    <scope>NUCLEOTIDE SEQUENCE [LARGE SCALE GENOMIC DNA]</scope>
    <source>
        <strain evidence="3 4">DSM 21801</strain>
    </source>
</reference>
<keyword evidence="1" id="KW-0812">Transmembrane</keyword>
<feature type="transmembrane region" description="Helical" evidence="1">
    <location>
        <begin position="60"/>
        <end position="82"/>
    </location>
</feature>
<keyword evidence="4" id="KW-1185">Reference proteome</keyword>
<dbReference type="InterPro" id="IPR003675">
    <property type="entry name" value="Rce1/LyrA-like_dom"/>
</dbReference>
<organism evidence="3 4">
    <name type="scientific">Serinibacter salmoneus</name>
    <dbReference type="NCBI Taxonomy" id="556530"/>
    <lineage>
        <taxon>Bacteria</taxon>
        <taxon>Bacillati</taxon>
        <taxon>Actinomycetota</taxon>
        <taxon>Actinomycetes</taxon>
        <taxon>Micrococcales</taxon>
        <taxon>Beutenbergiaceae</taxon>
        <taxon>Serinibacter</taxon>
    </lineage>
</organism>
<feature type="transmembrane region" description="Helical" evidence="1">
    <location>
        <begin position="214"/>
        <end position="235"/>
    </location>
</feature>
<gene>
    <name evidence="3" type="ORF">ATL40_0314</name>
</gene>
<sequence>MRAAISEIGRFLDAALITRAPGAVPSGGRGVRRRLVVTITLVLGAVLLWWALRIEPGDPAFYAATLALAALWVLGAFASGPLHLGHSTTRSGGEPGRAVVQSLVLGTGLLGIFLVGAVAVAQMPWLRQNVLDLLDHAGEGRWWIVLLVTAVNGVAEEIFFRGAAYAALPARIAVPGSAVLYALSTVGAGVPLLTFAALVLGAVTALQRRVTGGVLGPIITHVIWSGGMLLLLPLVL</sequence>
<keyword evidence="1" id="KW-0472">Membrane</keyword>
<dbReference type="RefSeq" id="WP_098468010.1">
    <property type="nucleotide sequence ID" value="NZ_PDJD01000001.1"/>
</dbReference>
<dbReference type="EMBL" id="PDJD01000001">
    <property type="protein sequence ID" value="PFG18771.1"/>
    <property type="molecule type" value="Genomic_DNA"/>
</dbReference>
<feature type="domain" description="CAAX prenyl protease 2/Lysostaphin resistance protein A-like" evidence="2">
    <location>
        <begin position="141"/>
        <end position="225"/>
    </location>
</feature>
<dbReference type="GO" id="GO:0080120">
    <property type="term" value="P:CAAX-box protein maturation"/>
    <property type="evidence" value="ECO:0007669"/>
    <property type="project" value="UniProtKB-ARBA"/>
</dbReference>
<evidence type="ECO:0000313" key="3">
    <source>
        <dbReference type="EMBL" id="PFG18771.1"/>
    </source>
</evidence>
<accession>A0A2A9CXA4</accession>
<feature type="transmembrane region" description="Helical" evidence="1">
    <location>
        <begin position="180"/>
        <end position="202"/>
    </location>
</feature>
<feature type="transmembrane region" description="Helical" evidence="1">
    <location>
        <begin position="35"/>
        <end position="54"/>
    </location>
</feature>
<proteinExistence type="predicted"/>
<dbReference type="GO" id="GO:0004175">
    <property type="term" value="F:endopeptidase activity"/>
    <property type="evidence" value="ECO:0007669"/>
    <property type="project" value="UniProtKB-ARBA"/>
</dbReference>
<evidence type="ECO:0000259" key="2">
    <source>
        <dbReference type="Pfam" id="PF02517"/>
    </source>
</evidence>
<dbReference type="AlphaFoldDB" id="A0A2A9CXA4"/>
<name>A0A2A9CXA4_9MICO</name>
<dbReference type="Proteomes" id="UP000224915">
    <property type="component" value="Unassembled WGS sequence"/>
</dbReference>
<evidence type="ECO:0000256" key="1">
    <source>
        <dbReference type="SAM" id="Phobius"/>
    </source>
</evidence>
<feature type="transmembrane region" description="Helical" evidence="1">
    <location>
        <begin position="103"/>
        <end position="122"/>
    </location>
</feature>
<dbReference type="Pfam" id="PF02517">
    <property type="entry name" value="Rce1-like"/>
    <property type="match status" value="1"/>
</dbReference>
<dbReference type="OrthoDB" id="4407663at2"/>
<keyword evidence="1" id="KW-1133">Transmembrane helix</keyword>
<comment type="caution">
    <text evidence="3">The sequence shown here is derived from an EMBL/GenBank/DDBJ whole genome shotgun (WGS) entry which is preliminary data.</text>
</comment>
<protein>
    <recommendedName>
        <fullName evidence="2">CAAX prenyl protease 2/Lysostaphin resistance protein A-like domain-containing protein</fullName>
    </recommendedName>
</protein>
<evidence type="ECO:0000313" key="4">
    <source>
        <dbReference type="Proteomes" id="UP000224915"/>
    </source>
</evidence>